<sequence>MLMELADEFIESVTTFGAQLARHRRGNTLEVRDLQLYLETHYQMRIPGFFATTGESLDIAVARRKPVAVHAHQARVAAVKKAIFDETNRREKSREKIKEKDVAGA</sequence>
<dbReference type="GO" id="GO:0000124">
    <property type="term" value="C:SAGA complex"/>
    <property type="evidence" value="ECO:0007669"/>
    <property type="project" value="InterPro"/>
</dbReference>
<evidence type="ECO:0000256" key="2">
    <source>
        <dbReference type="ARBA" id="ARBA00007530"/>
    </source>
</evidence>
<evidence type="ECO:0000313" key="7">
    <source>
        <dbReference type="EMBL" id="KNE55484.1"/>
    </source>
</evidence>
<gene>
    <name evidence="7" type="ORF">AMAG_01373</name>
</gene>
<comment type="subcellular location">
    <subcellularLocation>
        <location evidence="1">Nucleus</location>
    </subcellularLocation>
</comment>
<protein>
    <recommendedName>
        <fullName evidence="6">Transcription initiation factor TFIID subunit 12 domain-containing protein</fullName>
    </recommendedName>
</protein>
<reference evidence="7 8" key="1">
    <citation type="submission" date="2009-11" db="EMBL/GenBank/DDBJ databases">
        <title>Annotation of Allomyces macrogynus ATCC 38327.</title>
        <authorList>
            <consortium name="The Broad Institute Genome Sequencing Platform"/>
            <person name="Russ C."/>
            <person name="Cuomo C."/>
            <person name="Burger G."/>
            <person name="Gray M.W."/>
            <person name="Holland P.W.H."/>
            <person name="King N."/>
            <person name="Lang F.B.F."/>
            <person name="Roger A.J."/>
            <person name="Ruiz-Trillo I."/>
            <person name="Young S.K."/>
            <person name="Zeng Q."/>
            <person name="Gargeya S."/>
            <person name="Fitzgerald M."/>
            <person name="Haas B."/>
            <person name="Abouelleil A."/>
            <person name="Alvarado L."/>
            <person name="Arachchi H.M."/>
            <person name="Berlin A."/>
            <person name="Chapman S.B."/>
            <person name="Gearin G."/>
            <person name="Goldberg J."/>
            <person name="Griggs A."/>
            <person name="Gujja S."/>
            <person name="Hansen M."/>
            <person name="Heiman D."/>
            <person name="Howarth C."/>
            <person name="Larimer J."/>
            <person name="Lui A."/>
            <person name="MacDonald P.J.P."/>
            <person name="McCowen C."/>
            <person name="Montmayeur A."/>
            <person name="Murphy C."/>
            <person name="Neiman D."/>
            <person name="Pearson M."/>
            <person name="Priest M."/>
            <person name="Roberts A."/>
            <person name="Saif S."/>
            <person name="Shea T."/>
            <person name="Sisk P."/>
            <person name="Stolte C."/>
            <person name="Sykes S."/>
            <person name="Wortman J."/>
            <person name="Nusbaum C."/>
            <person name="Birren B."/>
        </authorList>
    </citation>
    <scope>NUCLEOTIDE SEQUENCE [LARGE SCALE GENOMIC DNA]</scope>
    <source>
        <strain evidence="7 8">ATCC 38327</strain>
    </source>
</reference>
<dbReference type="GO" id="GO:0046982">
    <property type="term" value="F:protein heterodimerization activity"/>
    <property type="evidence" value="ECO:0007669"/>
    <property type="project" value="InterPro"/>
</dbReference>
<dbReference type="STRING" id="578462.A0A0L0RZL4"/>
<keyword evidence="4" id="KW-0804">Transcription</keyword>
<evidence type="ECO:0000256" key="1">
    <source>
        <dbReference type="ARBA" id="ARBA00004123"/>
    </source>
</evidence>
<dbReference type="InterPro" id="IPR003228">
    <property type="entry name" value="TFIID_TAF12_dom"/>
</dbReference>
<keyword evidence="3" id="KW-0805">Transcription regulation</keyword>
<dbReference type="Gene3D" id="1.10.20.10">
    <property type="entry name" value="Histone, subunit A"/>
    <property type="match status" value="1"/>
</dbReference>
<evidence type="ECO:0000256" key="5">
    <source>
        <dbReference type="ARBA" id="ARBA00023242"/>
    </source>
</evidence>
<keyword evidence="5" id="KW-0539">Nucleus</keyword>
<dbReference type="InterPro" id="IPR009072">
    <property type="entry name" value="Histone-fold"/>
</dbReference>
<dbReference type="AlphaFoldDB" id="A0A0L0RZL4"/>
<dbReference type="GO" id="GO:0005669">
    <property type="term" value="C:transcription factor TFIID complex"/>
    <property type="evidence" value="ECO:0007669"/>
    <property type="project" value="InterPro"/>
</dbReference>
<dbReference type="PANTHER" id="PTHR12264:SF21">
    <property type="entry name" value="TRANSCRIPTION INITIATION FACTOR TFIID SUBUNIT 12"/>
    <property type="match status" value="1"/>
</dbReference>
<dbReference type="Proteomes" id="UP000054350">
    <property type="component" value="Unassembled WGS sequence"/>
</dbReference>
<name>A0A0L0RZL4_ALLM3</name>
<comment type="similarity">
    <text evidence="2">Belongs to the TAF12 family.</text>
</comment>
<evidence type="ECO:0000256" key="4">
    <source>
        <dbReference type="ARBA" id="ARBA00023163"/>
    </source>
</evidence>
<evidence type="ECO:0000259" key="6">
    <source>
        <dbReference type="Pfam" id="PF03847"/>
    </source>
</evidence>
<reference evidence="8" key="2">
    <citation type="submission" date="2009-11" db="EMBL/GenBank/DDBJ databases">
        <title>The Genome Sequence of Allomyces macrogynus strain ATCC 38327.</title>
        <authorList>
            <consortium name="The Broad Institute Genome Sequencing Platform"/>
            <person name="Russ C."/>
            <person name="Cuomo C."/>
            <person name="Shea T."/>
            <person name="Young S.K."/>
            <person name="Zeng Q."/>
            <person name="Koehrsen M."/>
            <person name="Haas B."/>
            <person name="Borodovsky M."/>
            <person name="Guigo R."/>
            <person name="Alvarado L."/>
            <person name="Berlin A."/>
            <person name="Borenstein D."/>
            <person name="Chen Z."/>
            <person name="Engels R."/>
            <person name="Freedman E."/>
            <person name="Gellesch M."/>
            <person name="Goldberg J."/>
            <person name="Griggs A."/>
            <person name="Gujja S."/>
            <person name="Heiman D."/>
            <person name="Hepburn T."/>
            <person name="Howarth C."/>
            <person name="Jen D."/>
            <person name="Larson L."/>
            <person name="Lewis B."/>
            <person name="Mehta T."/>
            <person name="Park D."/>
            <person name="Pearson M."/>
            <person name="Roberts A."/>
            <person name="Saif S."/>
            <person name="Shenoy N."/>
            <person name="Sisk P."/>
            <person name="Stolte C."/>
            <person name="Sykes S."/>
            <person name="Walk T."/>
            <person name="White J."/>
            <person name="Yandava C."/>
            <person name="Burger G."/>
            <person name="Gray M.W."/>
            <person name="Holland P.W.H."/>
            <person name="King N."/>
            <person name="Lang F.B.F."/>
            <person name="Roger A.J."/>
            <person name="Ruiz-Trillo I."/>
            <person name="Lander E."/>
            <person name="Nusbaum C."/>
        </authorList>
    </citation>
    <scope>NUCLEOTIDE SEQUENCE [LARGE SCALE GENOMIC DNA]</scope>
    <source>
        <strain evidence="8">ATCC 38327</strain>
    </source>
</reference>
<dbReference type="InterPro" id="IPR037794">
    <property type="entry name" value="TAF12"/>
</dbReference>
<evidence type="ECO:0000313" key="8">
    <source>
        <dbReference type="Proteomes" id="UP000054350"/>
    </source>
</evidence>
<keyword evidence="8" id="KW-1185">Reference proteome</keyword>
<dbReference type="SUPFAM" id="SSF47113">
    <property type="entry name" value="Histone-fold"/>
    <property type="match status" value="1"/>
</dbReference>
<accession>A0A0L0RZL4</accession>
<dbReference type="VEuPathDB" id="FungiDB:AMAG_01373"/>
<evidence type="ECO:0000256" key="3">
    <source>
        <dbReference type="ARBA" id="ARBA00023015"/>
    </source>
</evidence>
<dbReference type="PANTHER" id="PTHR12264">
    <property type="entry name" value="TRANSCRIPTION INITIATION FACTOR TFIID SUBUNIT 12"/>
    <property type="match status" value="1"/>
</dbReference>
<dbReference type="GO" id="GO:0051123">
    <property type="term" value="P:RNA polymerase II preinitiation complex assembly"/>
    <property type="evidence" value="ECO:0007669"/>
    <property type="project" value="TreeGrafter"/>
</dbReference>
<organism evidence="7 8">
    <name type="scientific">Allomyces macrogynus (strain ATCC 38327)</name>
    <name type="common">Allomyces javanicus var. macrogynus</name>
    <dbReference type="NCBI Taxonomy" id="578462"/>
    <lineage>
        <taxon>Eukaryota</taxon>
        <taxon>Fungi</taxon>
        <taxon>Fungi incertae sedis</taxon>
        <taxon>Blastocladiomycota</taxon>
        <taxon>Blastocladiomycetes</taxon>
        <taxon>Blastocladiales</taxon>
        <taxon>Blastocladiaceae</taxon>
        <taxon>Allomyces</taxon>
    </lineage>
</organism>
<dbReference type="OrthoDB" id="2193432at2759"/>
<feature type="domain" description="Transcription initiation factor TFIID subunit 12" evidence="6">
    <location>
        <begin position="1"/>
        <end position="44"/>
    </location>
</feature>
<dbReference type="EMBL" id="GG745329">
    <property type="protein sequence ID" value="KNE55484.1"/>
    <property type="molecule type" value="Genomic_DNA"/>
</dbReference>
<dbReference type="GO" id="GO:0017025">
    <property type="term" value="F:TBP-class protein binding"/>
    <property type="evidence" value="ECO:0007669"/>
    <property type="project" value="TreeGrafter"/>
</dbReference>
<dbReference type="CDD" id="cd07981">
    <property type="entry name" value="HFD_TAF12"/>
    <property type="match status" value="1"/>
</dbReference>
<proteinExistence type="inferred from homology"/>
<dbReference type="GO" id="GO:0003677">
    <property type="term" value="F:DNA binding"/>
    <property type="evidence" value="ECO:0007669"/>
    <property type="project" value="TreeGrafter"/>
</dbReference>
<dbReference type="Pfam" id="PF03847">
    <property type="entry name" value="TFIID_20kDa"/>
    <property type="match status" value="1"/>
</dbReference>